<dbReference type="SUPFAM" id="SSF49785">
    <property type="entry name" value="Galactose-binding domain-like"/>
    <property type="match status" value="1"/>
</dbReference>
<name>A0ABM9AL02_9BACT</name>
<evidence type="ECO:0000313" key="4">
    <source>
        <dbReference type="Proteomes" id="UP000837932"/>
    </source>
</evidence>
<comment type="caution">
    <text evidence="3">The sequence shown here is derived from an EMBL/GenBank/DDBJ whole genome shotgun (WGS) entry which is preliminary data.</text>
</comment>
<dbReference type="InterPro" id="IPR000383">
    <property type="entry name" value="Xaa-Pro-like_dom"/>
</dbReference>
<feature type="domain" description="Xaa-Pro dipeptidyl-peptidase C-terminal" evidence="2">
    <location>
        <begin position="355"/>
        <end position="614"/>
    </location>
</feature>
<protein>
    <submittedName>
        <fullName evidence="3">Cocaine esterase</fullName>
        <ecNumber evidence="3">3.1.1.84</ecNumber>
    </submittedName>
</protein>
<dbReference type="Pfam" id="PF08530">
    <property type="entry name" value="PepX_C"/>
    <property type="match status" value="1"/>
</dbReference>
<dbReference type="RefSeq" id="WP_238803903.1">
    <property type="nucleotide sequence ID" value="NZ_CAKLPY010000001.1"/>
</dbReference>
<dbReference type="SMART" id="SM00939">
    <property type="entry name" value="PepX_C"/>
    <property type="match status" value="1"/>
</dbReference>
<dbReference type="InterPro" id="IPR029058">
    <property type="entry name" value="AB_hydrolase_fold"/>
</dbReference>
<dbReference type="InterPro" id="IPR008979">
    <property type="entry name" value="Galactose-bd-like_sf"/>
</dbReference>
<accession>A0ABM9AL02</accession>
<sequence length="619" mass="70786">MKNFVSLVLIFCSFVGFSQTNDADYARKNYIKKEIYVSMRDGVKLFTSIYLPKDSTKKYPILMQRTPYSVAPYGDGKYRNSLGPSAELMRDGYIFVYQDVRGRWMSEGIFAEMRPHIDEKKAGDIDESTDTYDTIEWLVKSLSYNTGKLGMWGISYPGFYASAGLMAGHPALVASSPQAPMADLWRDDSFHNGAFMLPHNFGFYPSFTNRTDGKPTQSYNKPFSFGTPDGYKYYLNLGPLKNSLNFADYHGKDPYWKANLEHPNYDEFWKAHNILNHHNKIKHAVMIVGGWYDAEDLYGTFKTYQSVEAKNPGISNTFVVGPWVHGGWARGDGETLGNVNFGQKTAIYYRENIERKFFNYYLKGEGDNVFAEALMYETGTNKWRNFTEWPPKAAKEKDLFLLPNGKLSFDAPSDKKSFSEYISDPNKPVPSSDYITSGMPREYMVDDQRFASRRPDVLTFQTDILENDITLAGNILANLKVSTTGTDADFIVKVIDVYPDDAKDNANTAKHIKMAGYQQMVRSEAMRGKFRKSIENPVPFKPNKVEEVNFELQDILHTFQKGHRIMVQVQSTFFPIIDRNPQKFVPNIFFAESSDFQSATHKVYHEKKNASSLKVRILE</sequence>
<dbReference type="Gene3D" id="3.40.50.1820">
    <property type="entry name" value="alpha/beta hydrolase"/>
    <property type="match status" value="1"/>
</dbReference>
<dbReference type="SUPFAM" id="SSF53474">
    <property type="entry name" value="alpha/beta-Hydrolases"/>
    <property type="match status" value="1"/>
</dbReference>
<dbReference type="Proteomes" id="UP000837932">
    <property type="component" value="Unassembled WGS sequence"/>
</dbReference>
<dbReference type="Gene3D" id="1.10.3020.10">
    <property type="entry name" value="alpha-amino acid ester hydrolase ( Helical cap domain)"/>
    <property type="match status" value="1"/>
</dbReference>
<evidence type="ECO:0000259" key="2">
    <source>
        <dbReference type="SMART" id="SM00939"/>
    </source>
</evidence>
<evidence type="ECO:0000256" key="1">
    <source>
        <dbReference type="ARBA" id="ARBA00022801"/>
    </source>
</evidence>
<dbReference type="Gene3D" id="2.60.120.260">
    <property type="entry name" value="Galactose-binding domain-like"/>
    <property type="match status" value="1"/>
</dbReference>
<dbReference type="GO" id="GO:0016787">
    <property type="term" value="F:hydrolase activity"/>
    <property type="evidence" value="ECO:0007669"/>
    <property type="project" value="UniProtKB-KW"/>
</dbReference>
<dbReference type="NCBIfam" id="TIGR00976">
    <property type="entry name" value="CocE_NonD"/>
    <property type="match status" value="1"/>
</dbReference>
<dbReference type="EMBL" id="CAKLPY010000001">
    <property type="protein sequence ID" value="CAH0994149.1"/>
    <property type="molecule type" value="Genomic_DNA"/>
</dbReference>
<dbReference type="InterPro" id="IPR005674">
    <property type="entry name" value="CocE/Ser_esterase"/>
</dbReference>
<reference evidence="3" key="1">
    <citation type="submission" date="2021-12" db="EMBL/GenBank/DDBJ databases">
        <authorList>
            <person name="Rodrigo-Torres L."/>
            <person name="Arahal R. D."/>
            <person name="Lucena T."/>
        </authorList>
    </citation>
    <scope>NUCLEOTIDE SEQUENCE</scope>
    <source>
        <strain evidence="3">CECT 8858</strain>
    </source>
</reference>
<keyword evidence="1 3" id="KW-0378">Hydrolase</keyword>
<evidence type="ECO:0000313" key="3">
    <source>
        <dbReference type="EMBL" id="CAH0994149.1"/>
    </source>
</evidence>
<keyword evidence="4" id="KW-1185">Reference proteome</keyword>
<dbReference type="InterPro" id="IPR013736">
    <property type="entry name" value="Xaa-Pro_dipept_C"/>
</dbReference>
<dbReference type="EC" id="3.1.1.84" evidence="3"/>
<gene>
    <name evidence="3" type="primary">cocE</name>
    <name evidence="3" type="ORF">EMA8858_00256</name>
</gene>
<dbReference type="Pfam" id="PF02129">
    <property type="entry name" value="Peptidase_S15"/>
    <property type="match status" value="1"/>
</dbReference>
<proteinExistence type="predicted"/>
<organism evidence="3 4">
    <name type="scientific">Emticicia aquatica</name>
    <dbReference type="NCBI Taxonomy" id="1681835"/>
    <lineage>
        <taxon>Bacteria</taxon>
        <taxon>Pseudomonadati</taxon>
        <taxon>Bacteroidota</taxon>
        <taxon>Cytophagia</taxon>
        <taxon>Cytophagales</taxon>
        <taxon>Leadbetterellaceae</taxon>
        <taxon>Emticicia</taxon>
    </lineage>
</organism>